<gene>
    <name evidence="1" type="ORF">L6452_33040</name>
</gene>
<accession>A0ACB8Z5D6</accession>
<dbReference type="EMBL" id="CM042057">
    <property type="protein sequence ID" value="KAI3693209.1"/>
    <property type="molecule type" value="Genomic_DNA"/>
</dbReference>
<organism evidence="1 2">
    <name type="scientific">Arctium lappa</name>
    <name type="common">Greater burdock</name>
    <name type="synonym">Lappa major</name>
    <dbReference type="NCBI Taxonomy" id="4217"/>
    <lineage>
        <taxon>Eukaryota</taxon>
        <taxon>Viridiplantae</taxon>
        <taxon>Streptophyta</taxon>
        <taxon>Embryophyta</taxon>
        <taxon>Tracheophyta</taxon>
        <taxon>Spermatophyta</taxon>
        <taxon>Magnoliopsida</taxon>
        <taxon>eudicotyledons</taxon>
        <taxon>Gunneridae</taxon>
        <taxon>Pentapetalae</taxon>
        <taxon>asterids</taxon>
        <taxon>campanulids</taxon>
        <taxon>Asterales</taxon>
        <taxon>Asteraceae</taxon>
        <taxon>Carduoideae</taxon>
        <taxon>Cardueae</taxon>
        <taxon>Arctiinae</taxon>
        <taxon>Arctium</taxon>
    </lineage>
</organism>
<proteinExistence type="predicted"/>
<name>A0ACB8Z5D6_ARCLA</name>
<protein>
    <submittedName>
        <fullName evidence="1">Uncharacterized protein</fullName>
    </submittedName>
</protein>
<evidence type="ECO:0000313" key="1">
    <source>
        <dbReference type="EMBL" id="KAI3693209.1"/>
    </source>
</evidence>
<comment type="caution">
    <text evidence="1">The sequence shown here is derived from an EMBL/GenBank/DDBJ whole genome shotgun (WGS) entry which is preliminary data.</text>
</comment>
<evidence type="ECO:0000313" key="2">
    <source>
        <dbReference type="Proteomes" id="UP001055879"/>
    </source>
</evidence>
<reference evidence="2" key="1">
    <citation type="journal article" date="2022" name="Mol. Ecol. Resour.">
        <title>The genomes of chicory, endive, great burdock and yacon provide insights into Asteraceae palaeo-polyploidization history and plant inulin production.</title>
        <authorList>
            <person name="Fan W."/>
            <person name="Wang S."/>
            <person name="Wang H."/>
            <person name="Wang A."/>
            <person name="Jiang F."/>
            <person name="Liu H."/>
            <person name="Zhao H."/>
            <person name="Xu D."/>
            <person name="Zhang Y."/>
        </authorList>
    </citation>
    <scope>NUCLEOTIDE SEQUENCE [LARGE SCALE GENOMIC DNA]</scope>
    <source>
        <strain evidence="2">cv. Niubang</strain>
    </source>
</reference>
<dbReference type="Proteomes" id="UP001055879">
    <property type="component" value="Linkage Group LG11"/>
</dbReference>
<reference evidence="1 2" key="2">
    <citation type="journal article" date="2022" name="Mol. Ecol. Resour.">
        <title>The genomes of chicory, endive, great burdock and yacon provide insights into Asteraceae paleo-polyploidization history and plant inulin production.</title>
        <authorList>
            <person name="Fan W."/>
            <person name="Wang S."/>
            <person name="Wang H."/>
            <person name="Wang A."/>
            <person name="Jiang F."/>
            <person name="Liu H."/>
            <person name="Zhao H."/>
            <person name="Xu D."/>
            <person name="Zhang Y."/>
        </authorList>
    </citation>
    <scope>NUCLEOTIDE SEQUENCE [LARGE SCALE GENOMIC DNA]</scope>
    <source>
        <strain evidence="2">cv. Niubang</strain>
    </source>
</reference>
<keyword evidence="2" id="KW-1185">Reference proteome</keyword>
<sequence length="542" mass="59931">MNLLRKQASILGEQAILKDFTGELRVTDVVRALANFYAAQLQVCSKQVSTSYSNVRMIHAHMIASGFKPRSHILNRLMDLYCKSFNLAYARHLFDEIPEPDIVARTTFVAAYSASGDLKLAREIFNNTPLNIRDTVCYNAMITGCAHNNDGNAAIELFRDMKRYDFRPDNYTYTSMLAGLSLIAEHELDCQQLHCEIVKSGTGFVTSVVNALISVYVRCASSPYVTSSLLMDAARKLFDEMPLKDELSWTTIITGYIKNDDLYGASQVFDGRIEEARSFFSEMPEKNQLAWSVMISGFAQNGSGEEGLKLFNQMRSNECQPCDYAFAGAIISCAVLASLDHGRQLHAQLIQSGFESSLSASNSLITISSVSLSLGIEGTGKDCNSAGLLCTRHSDALPFLFKHAPEVAKELYVDSELPFDTANQSSREAWMLAIQMELITDPYGPALVDEDLEANIVSMEFLIWGEAATSNTFQNAYATYFIIGLKSSLLTFNKMGEEMDKLLIQQLAKPADSCVTENGVSFLDHQVVCLLNDVIAADGQCY</sequence>